<dbReference type="PANTHER" id="PTHR12341">
    <property type="entry name" value="5'-&gt;3' EXORIBONUCLEASE"/>
    <property type="match status" value="1"/>
</dbReference>
<feature type="domain" description="Xrn1 N-terminal" evidence="14">
    <location>
        <begin position="1"/>
        <end position="251"/>
    </location>
</feature>
<evidence type="ECO:0000256" key="7">
    <source>
        <dbReference type="ARBA" id="ARBA00022722"/>
    </source>
</evidence>
<keyword evidence="10" id="KW-0805">Transcription regulation</keyword>
<keyword evidence="5" id="KW-0698">rRNA processing</keyword>
<evidence type="ECO:0000256" key="12">
    <source>
        <dbReference type="ARBA" id="ARBA00023242"/>
    </source>
</evidence>
<keyword evidence="6" id="KW-0507">mRNA processing</keyword>
<evidence type="ECO:0000256" key="13">
    <source>
        <dbReference type="SAM" id="MobiDB-lite"/>
    </source>
</evidence>
<gene>
    <name evidence="16" type="primary">RAT1</name>
    <name evidence="16" type="ORF">IWQ62_005794</name>
</gene>
<proteinExistence type="inferred from homology"/>
<evidence type="ECO:0000259" key="14">
    <source>
        <dbReference type="Pfam" id="PF03159"/>
    </source>
</evidence>
<dbReference type="InterPro" id="IPR004859">
    <property type="entry name" value="Xrn1_N"/>
</dbReference>
<evidence type="ECO:0000256" key="11">
    <source>
        <dbReference type="ARBA" id="ARBA00023163"/>
    </source>
</evidence>
<dbReference type="GO" id="GO:0003723">
    <property type="term" value="F:RNA binding"/>
    <property type="evidence" value="ECO:0007669"/>
    <property type="project" value="TreeGrafter"/>
</dbReference>
<dbReference type="Gene3D" id="3.40.50.12390">
    <property type="match status" value="1"/>
</dbReference>
<evidence type="ECO:0000256" key="4">
    <source>
        <dbReference type="ARBA" id="ARBA00022472"/>
    </source>
</evidence>
<dbReference type="GO" id="GO:0006353">
    <property type="term" value="P:DNA-templated transcription termination"/>
    <property type="evidence" value="ECO:0007669"/>
    <property type="project" value="UniProtKB-KW"/>
</dbReference>
<evidence type="ECO:0000256" key="2">
    <source>
        <dbReference type="ARBA" id="ARBA00006994"/>
    </source>
</evidence>
<dbReference type="PANTHER" id="PTHR12341:SF41">
    <property type="entry name" value="5'-3' EXORIBONUCLEASE 2"/>
    <property type="match status" value="1"/>
</dbReference>
<feature type="compositionally biased region" description="Basic and acidic residues" evidence="13">
    <location>
        <begin position="258"/>
        <end position="272"/>
    </location>
</feature>
<dbReference type="Pfam" id="PF03159">
    <property type="entry name" value="XRN_N"/>
    <property type="match status" value="1"/>
</dbReference>
<keyword evidence="17" id="KW-1185">Reference proteome</keyword>
<evidence type="ECO:0000256" key="10">
    <source>
        <dbReference type="ARBA" id="ARBA00023015"/>
    </source>
</evidence>
<keyword evidence="7" id="KW-0540">Nuclease</keyword>
<feature type="compositionally biased region" description="Polar residues" evidence="13">
    <location>
        <begin position="468"/>
        <end position="481"/>
    </location>
</feature>
<dbReference type="FunFam" id="3.40.50.12390:FF:000003">
    <property type="entry name" value="5'-3' exoribonuclease"/>
    <property type="match status" value="1"/>
</dbReference>
<keyword evidence="4" id="KW-0806">Transcription termination</keyword>
<feature type="region of interest" description="Disordered" evidence="13">
    <location>
        <begin position="258"/>
        <end position="281"/>
    </location>
</feature>
<comment type="similarity">
    <text evidence="2">Belongs to the 5'-3' exonuclease family. XRN2/RAT1 subfamily.</text>
</comment>
<name>A0A9W8DZ94_9FUNG</name>
<keyword evidence="11" id="KW-0804">Transcription</keyword>
<keyword evidence="9" id="KW-0269">Exonuclease</keyword>
<dbReference type="GO" id="GO:0006364">
    <property type="term" value="P:rRNA processing"/>
    <property type="evidence" value="ECO:0007669"/>
    <property type="project" value="UniProtKB-KW"/>
</dbReference>
<feature type="compositionally biased region" description="Polar residues" evidence="13">
    <location>
        <begin position="412"/>
        <end position="427"/>
    </location>
</feature>
<keyword evidence="12" id="KW-0539">Nucleus</keyword>
<dbReference type="FunFam" id="3.40.50.12390:FF:000005">
    <property type="entry name" value="5'-3' exoribonuclease 2"/>
    <property type="match status" value="1"/>
</dbReference>
<dbReference type="GO" id="GO:0000956">
    <property type="term" value="P:nuclear-transcribed mRNA catabolic process"/>
    <property type="evidence" value="ECO:0007669"/>
    <property type="project" value="TreeGrafter"/>
</dbReference>
<dbReference type="InterPro" id="IPR041412">
    <property type="entry name" value="Xrn1_helical"/>
</dbReference>
<dbReference type="InterPro" id="IPR027073">
    <property type="entry name" value="5_3_exoribonuclease"/>
</dbReference>
<feature type="compositionally biased region" description="Basic and acidic residues" evidence="13">
    <location>
        <begin position="439"/>
        <end position="455"/>
    </location>
</feature>
<evidence type="ECO:0000256" key="3">
    <source>
        <dbReference type="ARBA" id="ARBA00013845"/>
    </source>
</evidence>
<dbReference type="GO" id="GO:0004534">
    <property type="term" value="F:5'-3' RNA exonuclease activity"/>
    <property type="evidence" value="ECO:0007669"/>
    <property type="project" value="TreeGrafter"/>
</dbReference>
<protein>
    <recommendedName>
        <fullName evidence="3">5'-3' exoribonuclease 2</fullName>
    </recommendedName>
</protein>
<feature type="non-terminal residue" evidence="16">
    <location>
        <position position="481"/>
    </location>
</feature>
<dbReference type="OrthoDB" id="372487at2759"/>
<evidence type="ECO:0000259" key="15">
    <source>
        <dbReference type="Pfam" id="PF17846"/>
    </source>
</evidence>
<dbReference type="AlphaFoldDB" id="A0A9W8DZ94"/>
<evidence type="ECO:0000256" key="1">
    <source>
        <dbReference type="ARBA" id="ARBA00004123"/>
    </source>
</evidence>
<evidence type="ECO:0000313" key="16">
    <source>
        <dbReference type="EMBL" id="KAJ1954279.1"/>
    </source>
</evidence>
<feature type="domain" description="Xrn1 helical" evidence="15">
    <location>
        <begin position="308"/>
        <end position="446"/>
    </location>
</feature>
<sequence length="481" mass="54769">MGVPAFFRWVSRKYEKITQPVTEEAPKEVNGQVVPLDLQGPNPNGVEFDNLYLDMNGIIHPCANPREEGIKRPTSEEDIMASIFTYIDRIFAMVRPRKLVYMAIDGVAPRAKMNQQRARRFQAHRARKLEAAETIAQEVEITIENAEDSFKFDTNTITPGTPFMGRLATYLRYYVVQKMNTDPAWKNIKVVLSDAGVAGEGEHKIMDYIRRQRAEPTYDPNTSHILYGLDADLIMLALASHEPHFRILREDVVTVQERERKAERENKRRAARGDPPLPKETGPTPFIIVHINILREYLEAELQVRERKIDLERAIDDWVFLCFFVGNDFLPHLPALEIREGALVRLVQFWREHFEQTGQYLTDNGKVEVSVALKILEKIAELEGSILKERHARELEFQARARQREQAANAADTPQSAPSPVDSNSPNREPDDAATDPNKMPDHEESRGIKRKAESSPEPTADSPPISDVTSPMSTSEVLLE</sequence>
<reference evidence="16" key="1">
    <citation type="submission" date="2022-07" db="EMBL/GenBank/DDBJ databases">
        <title>Phylogenomic reconstructions and comparative analyses of Kickxellomycotina fungi.</title>
        <authorList>
            <person name="Reynolds N.K."/>
            <person name="Stajich J.E."/>
            <person name="Barry K."/>
            <person name="Grigoriev I.V."/>
            <person name="Crous P."/>
            <person name="Smith M.E."/>
        </authorList>
    </citation>
    <scope>NUCLEOTIDE SEQUENCE</scope>
    <source>
        <strain evidence="16">RSA 1196</strain>
    </source>
</reference>
<evidence type="ECO:0000256" key="6">
    <source>
        <dbReference type="ARBA" id="ARBA00022664"/>
    </source>
</evidence>
<evidence type="ECO:0000313" key="17">
    <source>
        <dbReference type="Proteomes" id="UP001150925"/>
    </source>
</evidence>
<dbReference type="EMBL" id="JANBPY010002620">
    <property type="protein sequence ID" value="KAJ1954279.1"/>
    <property type="molecule type" value="Genomic_DNA"/>
</dbReference>
<evidence type="ECO:0000256" key="8">
    <source>
        <dbReference type="ARBA" id="ARBA00022801"/>
    </source>
</evidence>
<dbReference type="Proteomes" id="UP001150925">
    <property type="component" value="Unassembled WGS sequence"/>
</dbReference>
<accession>A0A9W8DZ94</accession>
<dbReference type="GO" id="GO:0005634">
    <property type="term" value="C:nucleus"/>
    <property type="evidence" value="ECO:0007669"/>
    <property type="project" value="UniProtKB-SubCell"/>
</dbReference>
<dbReference type="CDD" id="cd18673">
    <property type="entry name" value="PIN_XRN1-2-like"/>
    <property type="match status" value="1"/>
</dbReference>
<feature type="region of interest" description="Disordered" evidence="13">
    <location>
        <begin position="402"/>
        <end position="481"/>
    </location>
</feature>
<organism evidence="16 17">
    <name type="scientific">Dispira parvispora</name>
    <dbReference type="NCBI Taxonomy" id="1520584"/>
    <lineage>
        <taxon>Eukaryota</taxon>
        <taxon>Fungi</taxon>
        <taxon>Fungi incertae sedis</taxon>
        <taxon>Zoopagomycota</taxon>
        <taxon>Kickxellomycotina</taxon>
        <taxon>Dimargaritomycetes</taxon>
        <taxon>Dimargaritales</taxon>
        <taxon>Dimargaritaceae</taxon>
        <taxon>Dispira</taxon>
    </lineage>
</organism>
<comment type="subcellular location">
    <subcellularLocation>
        <location evidence="1">Nucleus</location>
    </subcellularLocation>
</comment>
<evidence type="ECO:0000256" key="9">
    <source>
        <dbReference type="ARBA" id="ARBA00022839"/>
    </source>
</evidence>
<keyword evidence="8" id="KW-0378">Hydrolase</keyword>
<evidence type="ECO:0000256" key="5">
    <source>
        <dbReference type="ARBA" id="ARBA00022552"/>
    </source>
</evidence>
<dbReference type="GO" id="GO:0006397">
    <property type="term" value="P:mRNA processing"/>
    <property type="evidence" value="ECO:0007669"/>
    <property type="project" value="UniProtKB-KW"/>
</dbReference>
<comment type="caution">
    <text evidence="16">The sequence shown here is derived from an EMBL/GenBank/DDBJ whole genome shotgun (WGS) entry which is preliminary data.</text>
</comment>
<dbReference type="Pfam" id="PF17846">
    <property type="entry name" value="XRN_M"/>
    <property type="match status" value="1"/>
</dbReference>